<evidence type="ECO:0000256" key="6">
    <source>
        <dbReference type="ARBA" id="ARBA00023054"/>
    </source>
</evidence>
<evidence type="ECO:0000256" key="4">
    <source>
        <dbReference type="ARBA" id="ARBA00022618"/>
    </source>
</evidence>
<proteinExistence type="inferred from homology"/>
<dbReference type="Proteomes" id="UP000077266">
    <property type="component" value="Unassembled WGS sequence"/>
</dbReference>
<feature type="domain" description="Shugoshin C-terminal" evidence="11">
    <location>
        <begin position="414"/>
        <end position="436"/>
    </location>
</feature>
<dbReference type="AlphaFoldDB" id="A0A165J9M3"/>
<feature type="compositionally biased region" description="Low complexity" evidence="10">
    <location>
        <begin position="457"/>
        <end position="476"/>
    </location>
</feature>
<evidence type="ECO:0000259" key="11">
    <source>
        <dbReference type="Pfam" id="PF07557"/>
    </source>
</evidence>
<comment type="similarity">
    <text evidence="2">Belongs to the shugoshin family.</text>
</comment>
<evidence type="ECO:0008006" key="15">
    <source>
        <dbReference type="Google" id="ProtNLM"/>
    </source>
</evidence>
<feature type="compositionally biased region" description="Low complexity" evidence="10">
    <location>
        <begin position="186"/>
        <end position="200"/>
    </location>
</feature>
<evidence type="ECO:0000256" key="2">
    <source>
        <dbReference type="ARBA" id="ARBA00010845"/>
    </source>
</evidence>
<evidence type="ECO:0000256" key="5">
    <source>
        <dbReference type="ARBA" id="ARBA00022829"/>
    </source>
</evidence>
<feature type="compositionally biased region" description="Acidic residues" evidence="10">
    <location>
        <begin position="213"/>
        <end position="224"/>
    </location>
</feature>
<evidence type="ECO:0000256" key="8">
    <source>
        <dbReference type="ARBA" id="ARBA00023328"/>
    </source>
</evidence>
<feature type="compositionally biased region" description="Low complexity" evidence="10">
    <location>
        <begin position="312"/>
        <end position="322"/>
    </location>
</feature>
<evidence type="ECO:0000256" key="9">
    <source>
        <dbReference type="SAM" id="Coils"/>
    </source>
</evidence>
<evidence type="ECO:0000259" key="12">
    <source>
        <dbReference type="Pfam" id="PF07558"/>
    </source>
</evidence>
<organism evidence="13 14">
    <name type="scientific">Exidia glandulosa HHB12029</name>
    <dbReference type="NCBI Taxonomy" id="1314781"/>
    <lineage>
        <taxon>Eukaryota</taxon>
        <taxon>Fungi</taxon>
        <taxon>Dikarya</taxon>
        <taxon>Basidiomycota</taxon>
        <taxon>Agaricomycotina</taxon>
        <taxon>Agaricomycetes</taxon>
        <taxon>Auriculariales</taxon>
        <taxon>Exidiaceae</taxon>
        <taxon>Exidia</taxon>
    </lineage>
</organism>
<evidence type="ECO:0000256" key="10">
    <source>
        <dbReference type="SAM" id="MobiDB-lite"/>
    </source>
</evidence>
<protein>
    <recommendedName>
        <fullName evidence="15">Shugoshin C-terminal domain-containing protein</fullName>
    </recommendedName>
</protein>
<dbReference type="GO" id="GO:0051301">
    <property type="term" value="P:cell division"/>
    <property type="evidence" value="ECO:0007669"/>
    <property type="project" value="UniProtKB-KW"/>
</dbReference>
<evidence type="ECO:0000313" key="14">
    <source>
        <dbReference type="Proteomes" id="UP000077266"/>
    </source>
</evidence>
<dbReference type="InterPro" id="IPR011515">
    <property type="entry name" value="Shugoshin_C"/>
</dbReference>
<keyword evidence="6 9" id="KW-0175">Coiled coil</keyword>
<feature type="compositionally biased region" description="Basic and acidic residues" evidence="10">
    <location>
        <begin position="161"/>
        <end position="171"/>
    </location>
</feature>
<keyword evidence="5" id="KW-0159">Chromosome partition</keyword>
<keyword evidence="7" id="KW-0131">Cell cycle</keyword>
<evidence type="ECO:0000313" key="13">
    <source>
        <dbReference type="EMBL" id="KZV94532.1"/>
    </source>
</evidence>
<sequence>MSRRDSRAHLAVRQNDALLEFENFKRKYLLVNKHITKLNSTLSVRIEELNAQISELYVENLRLRSSEISLAAQLYREKEKSRRLMHEAESAATGLATRFTNLREAYAIPSGVDALPTAVSEPLRARKPLRTGNGSTPPRARVSRAPDVPHISEVPSDVEESPERPGSRLDSYHSYGHQQQEEPQRPRASSSSGKSIRRQSGLVAALMQQPTEPEPEAEEEEMDIVDASPSPPIASTSTSTSAPPLLVQPTPVLRKARRLSGPTPSPARAEAQDREEEEEVRREMERAERKKEVERAERRAKKEQRERERQIQHPQPQPTQEQTLAPKRAPFAELNDAAQVQVGLRDVTNAKGKIPTIATATTTTTATKIPHLHVSVPAAVERVPTPEPMDLVMPMPANGNGMGMGVGMGDDAGGRERRARKSVNYAEPKLNTKMRKPDPPEGSTVPASGPTRRKKSSTSGNGSRKTSTSTSTSTLAVADEAAADGYADGEGFFTPRPPGATYVRRHTIAAA</sequence>
<evidence type="ECO:0000256" key="3">
    <source>
        <dbReference type="ARBA" id="ARBA00022454"/>
    </source>
</evidence>
<dbReference type="Pfam" id="PF07558">
    <property type="entry name" value="Shugoshin_N"/>
    <property type="match status" value="1"/>
</dbReference>
<gene>
    <name evidence="13" type="ORF">EXIGLDRAFT_708697</name>
</gene>
<reference evidence="13 14" key="1">
    <citation type="journal article" date="2016" name="Mol. Biol. Evol.">
        <title>Comparative Genomics of Early-Diverging Mushroom-Forming Fungi Provides Insights into the Origins of Lignocellulose Decay Capabilities.</title>
        <authorList>
            <person name="Nagy L.G."/>
            <person name="Riley R."/>
            <person name="Tritt A."/>
            <person name="Adam C."/>
            <person name="Daum C."/>
            <person name="Floudas D."/>
            <person name="Sun H."/>
            <person name="Yadav J.S."/>
            <person name="Pangilinan J."/>
            <person name="Larsson K.H."/>
            <person name="Matsuura K."/>
            <person name="Barry K."/>
            <person name="Labutti K."/>
            <person name="Kuo R."/>
            <person name="Ohm R.A."/>
            <person name="Bhattacharya S.S."/>
            <person name="Shirouzu T."/>
            <person name="Yoshinaga Y."/>
            <person name="Martin F.M."/>
            <person name="Grigoriev I.V."/>
            <person name="Hibbett D.S."/>
        </authorList>
    </citation>
    <scope>NUCLEOTIDE SEQUENCE [LARGE SCALE GENOMIC DNA]</scope>
    <source>
        <strain evidence="13 14">HHB12029</strain>
    </source>
</reference>
<accession>A0A165J9M3</accession>
<dbReference type="OrthoDB" id="5394106at2759"/>
<dbReference type="GO" id="GO:0000779">
    <property type="term" value="C:condensed chromosome, centromeric region"/>
    <property type="evidence" value="ECO:0007669"/>
    <property type="project" value="UniProtKB-ARBA"/>
</dbReference>
<dbReference type="GO" id="GO:0005634">
    <property type="term" value="C:nucleus"/>
    <property type="evidence" value="ECO:0007669"/>
    <property type="project" value="InterPro"/>
</dbReference>
<feature type="domain" description="Shugoshin N-terminal coiled-coil" evidence="12">
    <location>
        <begin position="25"/>
        <end position="65"/>
    </location>
</feature>
<keyword evidence="3" id="KW-0158">Chromosome</keyword>
<feature type="region of interest" description="Disordered" evidence="10">
    <location>
        <begin position="405"/>
        <end position="476"/>
    </location>
</feature>
<feature type="compositionally biased region" description="Low complexity" evidence="10">
    <location>
        <begin position="233"/>
        <end position="244"/>
    </location>
</feature>
<keyword evidence="4" id="KW-0132">Cell division</keyword>
<keyword evidence="8" id="KW-0137">Centromere</keyword>
<dbReference type="Pfam" id="PF07557">
    <property type="entry name" value="Shugoshin_C"/>
    <property type="match status" value="1"/>
</dbReference>
<comment type="subcellular location">
    <subcellularLocation>
        <location evidence="1">Chromosome</location>
        <location evidence="1">Centromere</location>
    </subcellularLocation>
</comment>
<keyword evidence="14" id="KW-1185">Reference proteome</keyword>
<dbReference type="GO" id="GO:0045132">
    <property type="term" value="P:meiotic chromosome segregation"/>
    <property type="evidence" value="ECO:0007669"/>
    <property type="project" value="InterPro"/>
</dbReference>
<dbReference type="InterPro" id="IPR011516">
    <property type="entry name" value="Shugoshin_N"/>
</dbReference>
<feature type="coiled-coil region" evidence="9">
    <location>
        <begin position="39"/>
        <end position="91"/>
    </location>
</feature>
<dbReference type="STRING" id="1314781.A0A165J9M3"/>
<evidence type="ECO:0000256" key="7">
    <source>
        <dbReference type="ARBA" id="ARBA00023306"/>
    </source>
</evidence>
<evidence type="ECO:0000256" key="1">
    <source>
        <dbReference type="ARBA" id="ARBA00004584"/>
    </source>
</evidence>
<dbReference type="InParanoid" id="A0A165J9M3"/>
<dbReference type="EMBL" id="KV425971">
    <property type="protein sequence ID" value="KZV94532.1"/>
    <property type="molecule type" value="Genomic_DNA"/>
</dbReference>
<name>A0A165J9M3_EXIGL</name>
<feature type="region of interest" description="Disordered" evidence="10">
    <location>
        <begin position="123"/>
        <end position="323"/>
    </location>
</feature>
<feature type="compositionally biased region" description="Basic and acidic residues" evidence="10">
    <location>
        <begin position="279"/>
        <end position="297"/>
    </location>
</feature>